<evidence type="ECO:0000256" key="8">
    <source>
        <dbReference type="ARBA" id="ARBA00023136"/>
    </source>
</evidence>
<feature type="transmembrane region" description="Helical" evidence="13">
    <location>
        <begin position="204"/>
        <end position="225"/>
    </location>
</feature>
<dbReference type="EMBL" id="CAJNOQ010003845">
    <property type="protein sequence ID" value="CAF1032411.1"/>
    <property type="molecule type" value="Genomic_DNA"/>
</dbReference>
<dbReference type="OrthoDB" id="9049620at2759"/>
<protein>
    <recommendedName>
        <fullName evidence="2">E3 ubiquitin-protein ligase RNF170</fullName>
    </recommendedName>
    <alternativeName>
        <fullName evidence="10">RING finger protein 170</fullName>
    </alternativeName>
    <alternativeName>
        <fullName evidence="9">RING-type E3 ubiquitin transferase RNF170</fullName>
    </alternativeName>
</protein>
<dbReference type="GO" id="GO:0016567">
    <property type="term" value="P:protein ubiquitination"/>
    <property type="evidence" value="ECO:0007669"/>
    <property type="project" value="UniProtKB-UniPathway"/>
</dbReference>
<dbReference type="AlphaFoldDB" id="A0A814J279"/>
<dbReference type="SMART" id="SM00184">
    <property type="entry name" value="RING"/>
    <property type="match status" value="1"/>
</dbReference>
<accession>A0A814J279</accession>
<evidence type="ECO:0000313" key="19">
    <source>
        <dbReference type="Proteomes" id="UP000663829"/>
    </source>
</evidence>
<evidence type="ECO:0000256" key="2">
    <source>
        <dbReference type="ARBA" id="ARBA00014068"/>
    </source>
</evidence>
<dbReference type="Proteomes" id="UP000682733">
    <property type="component" value="Unassembled WGS sequence"/>
</dbReference>
<dbReference type="Pfam" id="PF00097">
    <property type="entry name" value="zf-C3HC4"/>
    <property type="match status" value="1"/>
</dbReference>
<evidence type="ECO:0000256" key="11">
    <source>
        <dbReference type="PROSITE-ProRule" id="PRU00175"/>
    </source>
</evidence>
<evidence type="ECO:0000256" key="9">
    <source>
        <dbReference type="ARBA" id="ARBA00030110"/>
    </source>
</evidence>
<evidence type="ECO:0000256" key="6">
    <source>
        <dbReference type="ARBA" id="ARBA00022833"/>
    </source>
</evidence>
<feature type="compositionally biased region" description="Low complexity" evidence="12">
    <location>
        <begin position="29"/>
        <end position="48"/>
    </location>
</feature>
<dbReference type="InterPro" id="IPR038896">
    <property type="entry name" value="RNF170"/>
</dbReference>
<keyword evidence="3 13" id="KW-0812">Transmembrane</keyword>
<dbReference type="PANTHER" id="PTHR22894:SF5">
    <property type="entry name" value="RING-TYPE DOMAIN-CONTAINING PROTEIN"/>
    <property type="match status" value="1"/>
</dbReference>
<evidence type="ECO:0000256" key="7">
    <source>
        <dbReference type="ARBA" id="ARBA00022989"/>
    </source>
</evidence>
<dbReference type="InterPro" id="IPR017907">
    <property type="entry name" value="Znf_RING_CS"/>
</dbReference>
<dbReference type="EMBL" id="CAJOBC010003845">
    <property type="protein sequence ID" value="CAF3803178.1"/>
    <property type="molecule type" value="Genomic_DNA"/>
</dbReference>
<keyword evidence="6" id="KW-0862">Zinc</keyword>
<evidence type="ECO:0000256" key="10">
    <source>
        <dbReference type="ARBA" id="ARBA00031107"/>
    </source>
</evidence>
<keyword evidence="4" id="KW-0479">Metal-binding</keyword>
<feature type="region of interest" description="Disordered" evidence="12">
    <location>
        <begin position="1"/>
        <end position="51"/>
    </location>
</feature>
<evidence type="ECO:0000256" key="5">
    <source>
        <dbReference type="ARBA" id="ARBA00022771"/>
    </source>
</evidence>
<dbReference type="PROSITE" id="PS00518">
    <property type="entry name" value="ZF_RING_1"/>
    <property type="match status" value="1"/>
</dbReference>
<dbReference type="InterPro" id="IPR018957">
    <property type="entry name" value="Znf_C3HC4_RING-type"/>
</dbReference>
<evidence type="ECO:0000256" key="13">
    <source>
        <dbReference type="SAM" id="Phobius"/>
    </source>
</evidence>
<name>A0A814J279_9BILA</name>
<keyword evidence="19" id="KW-1185">Reference proteome</keyword>
<gene>
    <name evidence="16" type="ORF">GPM918_LOCUS15348</name>
    <name evidence="15" type="ORF">OVA965_LOCUS5761</name>
    <name evidence="18" type="ORF">SRO942_LOCUS15348</name>
    <name evidence="17" type="ORF">TMI583_LOCUS5758</name>
</gene>
<dbReference type="InterPro" id="IPR001841">
    <property type="entry name" value="Znf_RING"/>
</dbReference>
<keyword evidence="5 11" id="KW-0863">Zinc-finger</keyword>
<keyword evidence="8 13" id="KW-0472">Membrane</keyword>
<keyword evidence="7 13" id="KW-1133">Transmembrane helix</keyword>
<organism evidence="16 19">
    <name type="scientific">Didymodactylos carnosus</name>
    <dbReference type="NCBI Taxonomy" id="1234261"/>
    <lineage>
        <taxon>Eukaryota</taxon>
        <taxon>Metazoa</taxon>
        <taxon>Spiralia</taxon>
        <taxon>Gnathifera</taxon>
        <taxon>Rotifera</taxon>
        <taxon>Eurotatoria</taxon>
        <taxon>Bdelloidea</taxon>
        <taxon>Philodinida</taxon>
        <taxon>Philodinidae</taxon>
        <taxon>Didymodactylos</taxon>
    </lineage>
</organism>
<dbReference type="EMBL" id="CAJNOK010001654">
    <property type="protein sequence ID" value="CAF0823305.1"/>
    <property type="molecule type" value="Genomic_DNA"/>
</dbReference>
<evidence type="ECO:0000256" key="1">
    <source>
        <dbReference type="ARBA" id="ARBA00004127"/>
    </source>
</evidence>
<dbReference type="Pfam" id="PF06803">
    <property type="entry name" value="DUF1232"/>
    <property type="match status" value="1"/>
</dbReference>
<evidence type="ECO:0000256" key="3">
    <source>
        <dbReference type="ARBA" id="ARBA00022692"/>
    </source>
</evidence>
<dbReference type="EMBL" id="CAJOBA010001654">
    <property type="protein sequence ID" value="CAF3607651.1"/>
    <property type="molecule type" value="Genomic_DNA"/>
</dbReference>
<dbReference type="PROSITE" id="PS50089">
    <property type="entry name" value="ZF_RING_2"/>
    <property type="match status" value="1"/>
</dbReference>
<feature type="domain" description="RING-type" evidence="14">
    <location>
        <begin position="58"/>
        <end position="100"/>
    </location>
</feature>
<sequence>RERNTTIHPDNRVDVELLRERQQQREEFTTSPSSSPASSTTTTRSTSSLLGQPRHDTCPICLNESTYSVETNCGHLFCGKCLISYWRFQPNWLAGMRCPVTVLLPCFTADEQQSTDVDKQTIINDYNDFNRRFSGAPRTYLKVHPVYLEYIRDIPVLIPHLIRQIFSVHGIQWAYRLRFITIFLLVIAYVISPFDLLPESAIGILGMLDDLFLFLCMLIYASVIYRQQLSQS</sequence>
<feature type="transmembrane region" description="Helical" evidence="13">
    <location>
        <begin position="173"/>
        <end position="192"/>
    </location>
</feature>
<evidence type="ECO:0000313" key="16">
    <source>
        <dbReference type="EMBL" id="CAF1032411.1"/>
    </source>
</evidence>
<dbReference type="Proteomes" id="UP000681722">
    <property type="component" value="Unassembled WGS sequence"/>
</dbReference>
<dbReference type="UniPathway" id="UPA00143"/>
<dbReference type="InterPro" id="IPR010652">
    <property type="entry name" value="DUF1232"/>
</dbReference>
<dbReference type="Gene3D" id="3.30.40.10">
    <property type="entry name" value="Zinc/RING finger domain, C3HC4 (zinc finger)"/>
    <property type="match status" value="1"/>
</dbReference>
<reference evidence="16" key="1">
    <citation type="submission" date="2021-02" db="EMBL/GenBank/DDBJ databases">
        <authorList>
            <person name="Nowell W R."/>
        </authorList>
    </citation>
    <scope>NUCLEOTIDE SEQUENCE</scope>
</reference>
<evidence type="ECO:0000313" key="18">
    <source>
        <dbReference type="EMBL" id="CAF3803178.1"/>
    </source>
</evidence>
<evidence type="ECO:0000256" key="4">
    <source>
        <dbReference type="ARBA" id="ARBA00022723"/>
    </source>
</evidence>
<dbReference type="InterPro" id="IPR013083">
    <property type="entry name" value="Znf_RING/FYVE/PHD"/>
</dbReference>
<feature type="compositionally biased region" description="Basic and acidic residues" evidence="12">
    <location>
        <begin position="1"/>
        <end position="28"/>
    </location>
</feature>
<feature type="non-terminal residue" evidence="16">
    <location>
        <position position="232"/>
    </location>
</feature>
<dbReference type="GO" id="GO:0061630">
    <property type="term" value="F:ubiquitin protein ligase activity"/>
    <property type="evidence" value="ECO:0007669"/>
    <property type="project" value="InterPro"/>
</dbReference>
<dbReference type="SUPFAM" id="SSF57850">
    <property type="entry name" value="RING/U-box"/>
    <property type="match status" value="1"/>
</dbReference>
<dbReference type="GO" id="GO:0008270">
    <property type="term" value="F:zinc ion binding"/>
    <property type="evidence" value="ECO:0007669"/>
    <property type="project" value="UniProtKB-KW"/>
</dbReference>
<dbReference type="PANTHER" id="PTHR22894">
    <property type="entry name" value="RING-TYPE DOMAIN-CONTAINING PROTEIN"/>
    <property type="match status" value="1"/>
</dbReference>
<comment type="subcellular location">
    <subcellularLocation>
        <location evidence="1">Endomembrane system</location>
        <topology evidence="1">Multi-pass membrane protein</topology>
    </subcellularLocation>
</comment>
<dbReference type="Proteomes" id="UP000677228">
    <property type="component" value="Unassembled WGS sequence"/>
</dbReference>
<evidence type="ECO:0000313" key="17">
    <source>
        <dbReference type="EMBL" id="CAF3607651.1"/>
    </source>
</evidence>
<evidence type="ECO:0000313" key="15">
    <source>
        <dbReference type="EMBL" id="CAF0823305.1"/>
    </source>
</evidence>
<dbReference type="GO" id="GO:0012505">
    <property type="term" value="C:endomembrane system"/>
    <property type="evidence" value="ECO:0007669"/>
    <property type="project" value="UniProtKB-SubCell"/>
</dbReference>
<dbReference type="Proteomes" id="UP000663829">
    <property type="component" value="Unassembled WGS sequence"/>
</dbReference>
<comment type="caution">
    <text evidence="16">The sequence shown here is derived from an EMBL/GenBank/DDBJ whole genome shotgun (WGS) entry which is preliminary data.</text>
</comment>
<evidence type="ECO:0000259" key="14">
    <source>
        <dbReference type="PROSITE" id="PS50089"/>
    </source>
</evidence>
<proteinExistence type="predicted"/>
<evidence type="ECO:0000256" key="12">
    <source>
        <dbReference type="SAM" id="MobiDB-lite"/>
    </source>
</evidence>